<organism evidence="2 3">
    <name type="scientific">Brassica napus</name>
    <name type="common">Rape</name>
    <dbReference type="NCBI Taxonomy" id="3708"/>
    <lineage>
        <taxon>Eukaryota</taxon>
        <taxon>Viridiplantae</taxon>
        <taxon>Streptophyta</taxon>
        <taxon>Embryophyta</taxon>
        <taxon>Tracheophyta</taxon>
        <taxon>Spermatophyta</taxon>
        <taxon>Magnoliopsida</taxon>
        <taxon>eudicotyledons</taxon>
        <taxon>Gunneridae</taxon>
        <taxon>Pentapetalae</taxon>
        <taxon>rosids</taxon>
        <taxon>malvids</taxon>
        <taxon>Brassicales</taxon>
        <taxon>Brassicaceae</taxon>
        <taxon>Brassiceae</taxon>
        <taxon>Brassica</taxon>
    </lineage>
</organism>
<feature type="region of interest" description="Disordered" evidence="1">
    <location>
        <begin position="204"/>
        <end position="230"/>
    </location>
</feature>
<evidence type="ECO:0000313" key="2">
    <source>
        <dbReference type="EMBL" id="KAH0936515.1"/>
    </source>
</evidence>
<accession>A0ABQ8E4G2</accession>
<proteinExistence type="predicted"/>
<sequence length="419" mass="46292">MTEPDRVLLVHGTWIFEPDIVCAAENFIEVKMEMTMTELVAAVNERLDIISKDISVKLSYHYPEWVAMGDGELDTPQYITDDTEVGVFIRMRRAIEEVDIYVAIVRHSPGGKEENLPRQLSRNVRKRGEDGGDNCLDEEDWHAFALSETPLTLPPTQKDVVGKDQVVPECSVRPARNSMTSRTAIPHGQRGIVIREPGETVRLAGPETEARQKGKNKRPLECETDSDTDSDDAMVVPVLRASIPETANAARPVARRLVFGIPGITNTQEGAGSSSWSTDAQPEGKFDEALHEMLSDPYTPALFGKDAPPVFNSRRGTVGAVEIWVGTPTNLLPPAVHRPPGRPRKVRILSRGEYKEGTHPLGNANVVAVQVTTRRHAVTLYKKAKTMEKASAGNSKLLFGNWVNKRKPLPSTDMPLNEV</sequence>
<name>A0ABQ8E4G2_BRANA</name>
<evidence type="ECO:0000256" key="1">
    <source>
        <dbReference type="SAM" id="MobiDB-lite"/>
    </source>
</evidence>
<dbReference type="Proteomes" id="UP000824890">
    <property type="component" value="Unassembled WGS sequence"/>
</dbReference>
<comment type="caution">
    <text evidence="2">The sequence shown here is derived from an EMBL/GenBank/DDBJ whole genome shotgun (WGS) entry which is preliminary data.</text>
</comment>
<gene>
    <name evidence="2" type="ORF">HID58_013632</name>
</gene>
<reference evidence="2 3" key="1">
    <citation type="submission" date="2021-05" db="EMBL/GenBank/DDBJ databases">
        <title>Genome Assembly of Synthetic Allotetraploid Brassica napus Reveals Homoeologous Exchanges between Subgenomes.</title>
        <authorList>
            <person name="Davis J.T."/>
        </authorList>
    </citation>
    <scope>NUCLEOTIDE SEQUENCE [LARGE SCALE GENOMIC DNA]</scope>
    <source>
        <strain evidence="3">cv. Da-Ae</strain>
        <tissue evidence="2">Seedling</tissue>
    </source>
</reference>
<protein>
    <submittedName>
        <fullName evidence="2">Uncharacterized protein</fullName>
    </submittedName>
</protein>
<dbReference type="EMBL" id="JAGKQM010000003">
    <property type="protein sequence ID" value="KAH0936515.1"/>
    <property type="molecule type" value="Genomic_DNA"/>
</dbReference>
<evidence type="ECO:0000313" key="3">
    <source>
        <dbReference type="Proteomes" id="UP000824890"/>
    </source>
</evidence>
<keyword evidence="3" id="KW-1185">Reference proteome</keyword>